<reference evidence="3" key="1">
    <citation type="journal article" date="2014" name="Int. J. Syst. Evol. Microbiol.">
        <title>Complete genome sequence of Corynebacterium casei LMG S-19264T (=DSM 44701T), isolated from a smear-ripened cheese.</title>
        <authorList>
            <consortium name="US DOE Joint Genome Institute (JGI-PGF)"/>
            <person name="Walter F."/>
            <person name="Albersmeier A."/>
            <person name="Kalinowski J."/>
            <person name="Ruckert C."/>
        </authorList>
    </citation>
    <scope>NUCLEOTIDE SEQUENCE</scope>
    <source>
        <strain evidence="3">JCM 3276</strain>
    </source>
</reference>
<proteinExistence type="predicted"/>
<dbReference type="InterPro" id="IPR010872">
    <property type="entry name" value="MDMPI_C-term_domain"/>
</dbReference>
<sequence length="239" mass="25317">MDTAAAFVDRNRAFADVLAAADPDTPVPACPGWTLRQLLTHVGRGDRWAATIVATRADARVDPKTVADGKPPADHAAAVAWLAAGPGLLIDAVAADPDVPVWTFVGPRPAAWWVRRRLHEVLVHRADALLALGSAVDEDPALAADGVAEWLSLLADGKAPALDDGVSLHLHATDTDGEWTLRRDGAGVVWEPGHAKATAAVRGPAMELLLVLLRRTPLDRVDVFGDQAVAADFLDRTPF</sequence>
<dbReference type="GO" id="GO:0046872">
    <property type="term" value="F:metal ion binding"/>
    <property type="evidence" value="ECO:0007669"/>
    <property type="project" value="InterPro"/>
</dbReference>
<feature type="domain" description="MDMPI C-terminal" evidence="1">
    <location>
        <begin position="142"/>
        <end position="231"/>
    </location>
</feature>
<dbReference type="PANTHER" id="PTHR40758">
    <property type="entry name" value="CONSERVED PROTEIN"/>
    <property type="match status" value="1"/>
</dbReference>
<evidence type="ECO:0000259" key="2">
    <source>
        <dbReference type="Pfam" id="PF11716"/>
    </source>
</evidence>
<feature type="domain" description="Mycothiol-dependent maleylpyruvate isomerase metal-binding" evidence="2">
    <location>
        <begin position="6"/>
        <end position="128"/>
    </location>
</feature>
<comment type="caution">
    <text evidence="3">The sequence shown here is derived from an EMBL/GenBank/DDBJ whole genome shotgun (WGS) entry which is preliminary data.</text>
</comment>
<dbReference type="InterPro" id="IPR034660">
    <property type="entry name" value="DinB/YfiT-like"/>
</dbReference>
<dbReference type="Pfam" id="PF07398">
    <property type="entry name" value="MDMPI_C"/>
    <property type="match status" value="1"/>
</dbReference>
<dbReference type="Gene3D" id="1.20.120.450">
    <property type="entry name" value="dinb family like domain"/>
    <property type="match status" value="1"/>
</dbReference>
<evidence type="ECO:0000313" key="3">
    <source>
        <dbReference type="EMBL" id="GGS32959.1"/>
    </source>
</evidence>
<dbReference type="EMBL" id="BMRB01000002">
    <property type="protein sequence ID" value="GGS32959.1"/>
    <property type="molecule type" value="Genomic_DNA"/>
</dbReference>
<reference evidence="3" key="2">
    <citation type="submission" date="2020-09" db="EMBL/GenBank/DDBJ databases">
        <authorList>
            <person name="Sun Q."/>
            <person name="Ohkuma M."/>
        </authorList>
    </citation>
    <scope>NUCLEOTIDE SEQUENCE</scope>
    <source>
        <strain evidence="3">JCM 3276</strain>
    </source>
</reference>
<name>A0A918GFF4_9PSEU</name>
<dbReference type="PANTHER" id="PTHR40758:SF1">
    <property type="entry name" value="CONSERVED PROTEIN"/>
    <property type="match status" value="1"/>
</dbReference>
<dbReference type="RefSeq" id="WP_189210910.1">
    <property type="nucleotide sequence ID" value="NZ_BMRB01000002.1"/>
</dbReference>
<dbReference type="NCBIfam" id="TIGR03083">
    <property type="entry name" value="maleylpyruvate isomerase family mycothiol-dependent enzyme"/>
    <property type="match status" value="1"/>
</dbReference>
<organism evidence="3 4">
    <name type="scientific">Actinokineospora fastidiosa</name>
    <dbReference type="NCBI Taxonomy" id="1816"/>
    <lineage>
        <taxon>Bacteria</taxon>
        <taxon>Bacillati</taxon>
        <taxon>Actinomycetota</taxon>
        <taxon>Actinomycetes</taxon>
        <taxon>Pseudonocardiales</taxon>
        <taxon>Pseudonocardiaceae</taxon>
        <taxon>Actinokineospora</taxon>
    </lineage>
</organism>
<evidence type="ECO:0000259" key="1">
    <source>
        <dbReference type="Pfam" id="PF07398"/>
    </source>
</evidence>
<evidence type="ECO:0008006" key="5">
    <source>
        <dbReference type="Google" id="ProtNLM"/>
    </source>
</evidence>
<evidence type="ECO:0000313" key="4">
    <source>
        <dbReference type="Proteomes" id="UP000660680"/>
    </source>
</evidence>
<protein>
    <recommendedName>
        <fullName evidence="5">Maleylpyruvate isomerase family mycothiol-dependent enzyme</fullName>
    </recommendedName>
</protein>
<dbReference type="GO" id="GO:0005886">
    <property type="term" value="C:plasma membrane"/>
    <property type="evidence" value="ECO:0007669"/>
    <property type="project" value="TreeGrafter"/>
</dbReference>
<keyword evidence="4" id="KW-1185">Reference proteome</keyword>
<dbReference type="InterPro" id="IPR024344">
    <property type="entry name" value="MDMPI_metal-binding"/>
</dbReference>
<gene>
    <name evidence="3" type="ORF">GCM10010171_28820</name>
</gene>
<dbReference type="AlphaFoldDB" id="A0A918GFF4"/>
<dbReference type="SUPFAM" id="SSF109854">
    <property type="entry name" value="DinB/YfiT-like putative metalloenzymes"/>
    <property type="match status" value="1"/>
</dbReference>
<dbReference type="Pfam" id="PF11716">
    <property type="entry name" value="MDMPI_N"/>
    <property type="match status" value="1"/>
</dbReference>
<accession>A0A918GFF4</accession>
<dbReference type="Proteomes" id="UP000660680">
    <property type="component" value="Unassembled WGS sequence"/>
</dbReference>
<dbReference type="InterPro" id="IPR017517">
    <property type="entry name" value="Maleyloyr_isom"/>
</dbReference>